<dbReference type="EMBL" id="MK292656">
    <property type="protein sequence ID" value="QCQ68465.1"/>
    <property type="molecule type" value="Genomic_DNA"/>
</dbReference>
<dbReference type="EMBL" id="MK292674">
    <property type="protein sequence ID" value="QCQ68522.1"/>
    <property type="molecule type" value="Genomic_DNA"/>
</dbReference>
<evidence type="ECO:0000313" key="16">
    <source>
        <dbReference type="EMBL" id="QCQ68750.1"/>
    </source>
</evidence>
<dbReference type="EMBL" id="MK292686">
    <property type="protein sequence ID" value="QCQ68750.1"/>
    <property type="molecule type" value="Genomic_DNA"/>
</dbReference>
<dbReference type="EMBL" id="MK292657">
    <property type="protein sequence ID" value="QCQ68484.1"/>
    <property type="molecule type" value="Genomic_DNA"/>
</dbReference>
<dbReference type="EMBL" id="MK292679">
    <property type="protein sequence ID" value="QCQ68617.1"/>
    <property type="molecule type" value="Genomic_DNA"/>
</dbReference>
<evidence type="ECO:0000313" key="5">
    <source>
        <dbReference type="EMBL" id="QCQ68503.1"/>
    </source>
</evidence>
<evidence type="ECO:0000313" key="9">
    <source>
        <dbReference type="EMBL" id="QCQ68617.1"/>
    </source>
</evidence>
<dbReference type="EMBL" id="MK292683">
    <property type="protein sequence ID" value="QCQ68693.1"/>
    <property type="molecule type" value="Genomic_DNA"/>
</dbReference>
<organism evidence="22">
    <name type="scientific">Synchytrium endobioticum</name>
    <dbReference type="NCBI Taxonomy" id="286115"/>
    <lineage>
        <taxon>Eukaryota</taxon>
        <taxon>Fungi</taxon>
        <taxon>Fungi incertae sedis</taxon>
        <taxon>Chytridiomycota</taxon>
        <taxon>Chytridiomycota incertae sedis</taxon>
        <taxon>Chytridiomycetes</taxon>
        <taxon>Synchytriales</taxon>
        <taxon>Synchytriaceae</taxon>
        <taxon>Synchytrium</taxon>
    </lineage>
</organism>
<evidence type="ECO:0000313" key="18">
    <source>
        <dbReference type="EMBL" id="QCQ68826.1"/>
    </source>
</evidence>
<sequence>MIIGSIKPKSYQRIGPHNLDVLSFIFGALLSDAHAERHGKGTRIALQQESSNLEFLTWYNNFLADKGYGKTNEGTKLVKLKCVSRLGENGKRRYGSLLKSVTYTYSSFNWIHECFYSSLGLGTVPLSGTALRADPARRARTRKIVPSNEILKLYLSPLALAIWIMGDGSSVSSGCKLCTNSYTKLECLRICVVLDELYGIKASVNSAGVPNQWVIYIWTRSMPLLRSLVKPYLVPSMYLKLNIQNAALHRRTCPPRGRFRPVAGSRQGGPAMQRATGASRGACGLARPAPLRCGAGAQ</sequence>
<dbReference type="EMBL" id="MK292698">
    <property type="protein sequence ID" value="QCQ68921.1"/>
    <property type="molecule type" value="Genomic_DNA"/>
</dbReference>
<keyword evidence="22" id="KW-0496">Mitochondrion</keyword>
<dbReference type="Gene3D" id="3.10.28.10">
    <property type="entry name" value="Homing endonucleases"/>
    <property type="match status" value="2"/>
</dbReference>
<dbReference type="EMBL" id="MK292692">
    <property type="protein sequence ID" value="QCQ68864.1"/>
    <property type="molecule type" value="Genomic_DNA"/>
</dbReference>
<evidence type="ECO:0000313" key="12">
    <source>
        <dbReference type="EMBL" id="QCQ68674.1"/>
    </source>
</evidence>
<evidence type="ECO:0000313" key="3">
    <source>
        <dbReference type="EMBL" id="QCQ68465.1"/>
    </source>
</evidence>
<dbReference type="EMBL" id="MK292675">
    <property type="protein sequence ID" value="QCQ68541.1"/>
    <property type="molecule type" value="Genomic_DNA"/>
</dbReference>
<dbReference type="InterPro" id="IPR004860">
    <property type="entry name" value="LAGLIDADG_dom"/>
</dbReference>
<evidence type="ECO:0000313" key="15">
    <source>
        <dbReference type="EMBL" id="QCQ68731.1"/>
    </source>
</evidence>
<name>A0A4P8NNX4_9FUNG</name>
<dbReference type="EMBL" id="MK292681">
    <property type="protein sequence ID" value="QCQ68655.1"/>
    <property type="molecule type" value="Genomic_DNA"/>
</dbReference>
<evidence type="ECO:0000313" key="20">
    <source>
        <dbReference type="EMBL" id="QCQ68902.1"/>
    </source>
</evidence>
<evidence type="ECO:0000313" key="17">
    <source>
        <dbReference type="EMBL" id="QCQ68807.1"/>
    </source>
</evidence>
<evidence type="ECO:0000259" key="1">
    <source>
        <dbReference type="Pfam" id="PF03161"/>
    </source>
</evidence>
<evidence type="ECO:0000313" key="6">
    <source>
        <dbReference type="EMBL" id="QCQ68522.1"/>
    </source>
</evidence>
<evidence type="ECO:0000313" key="13">
    <source>
        <dbReference type="EMBL" id="QCQ68693.1"/>
    </source>
</evidence>
<keyword evidence="22" id="KW-0378">Hydrolase</keyword>
<dbReference type="EMBL" id="MK292673">
    <property type="protein sequence ID" value="QCQ68503.1"/>
    <property type="molecule type" value="Genomic_DNA"/>
</dbReference>
<dbReference type="SUPFAM" id="SSF55608">
    <property type="entry name" value="Homing endonucleases"/>
    <property type="match status" value="1"/>
</dbReference>
<keyword evidence="22" id="KW-0255">Endonuclease</keyword>
<protein>
    <submittedName>
        <fullName evidence="22">LAGLIDADG endonuclease</fullName>
    </submittedName>
</protein>
<dbReference type="EMBL" id="MK292685">
    <property type="protein sequence ID" value="QCQ68731.1"/>
    <property type="molecule type" value="Genomic_DNA"/>
</dbReference>
<evidence type="ECO:0000313" key="22">
    <source>
        <dbReference type="EMBL" id="QCQ68959.1"/>
    </source>
</evidence>
<evidence type="ECO:0000313" key="7">
    <source>
        <dbReference type="EMBL" id="QCQ68541.1"/>
    </source>
</evidence>
<evidence type="ECO:0000313" key="19">
    <source>
        <dbReference type="EMBL" id="QCQ68864.1"/>
    </source>
</evidence>
<dbReference type="InterPro" id="IPR027434">
    <property type="entry name" value="Homing_endonucl"/>
</dbReference>
<feature type="domain" description="Homing endonuclease LAGLIDADG" evidence="1">
    <location>
        <begin position="23"/>
        <end position="122"/>
    </location>
</feature>
<accession>A0A4P8NNX4</accession>
<evidence type="ECO:0000313" key="21">
    <source>
        <dbReference type="EMBL" id="QCQ68921.1"/>
    </source>
</evidence>
<evidence type="ECO:0000313" key="8">
    <source>
        <dbReference type="EMBL" id="QCQ68560.1"/>
    </source>
</evidence>
<evidence type="ECO:0000313" key="2">
    <source>
        <dbReference type="EMBL" id="QCQ68446.1"/>
    </source>
</evidence>
<dbReference type="EMBL" id="MK292655">
    <property type="protein sequence ID" value="QCQ68446.1"/>
    <property type="molecule type" value="Genomic_DNA"/>
</dbReference>
<dbReference type="EMBL" id="MK292690">
    <property type="protein sequence ID" value="QCQ68826.1"/>
    <property type="molecule type" value="Genomic_DNA"/>
</dbReference>
<dbReference type="EMBL" id="MK292680">
    <property type="protein sequence ID" value="QCQ68636.1"/>
    <property type="molecule type" value="Genomic_DNA"/>
</dbReference>
<dbReference type="GO" id="GO:0004519">
    <property type="term" value="F:endonuclease activity"/>
    <property type="evidence" value="ECO:0007669"/>
    <property type="project" value="UniProtKB-KW"/>
</dbReference>
<evidence type="ECO:0000313" key="14">
    <source>
        <dbReference type="EMBL" id="QCQ68712.1"/>
    </source>
</evidence>
<keyword evidence="22" id="KW-0540">Nuclease</keyword>
<reference evidence="22" key="1">
    <citation type="journal article" date="2018" name="BMC Evol. Biol.">
        <title>The linear mitochondrial genome of the quarantine chytrid Synchytrium endobioticum; insights into the evolution and recent history of an obligate biotrophic plant pathogen.</title>
        <authorList>
            <person name="van de Vossenberg B.T.L.H."/>
            <person name="Brankovics B."/>
            <person name="Nguyen H.D.T."/>
            <person name="van Gent-Pelzer M.P.E."/>
            <person name="Smith D."/>
            <person name="Dadej K."/>
            <person name="Przetakiewicz J."/>
            <person name="Kreuze J.F."/>
            <person name="Boerma M."/>
            <person name="van Leeuwen G.C.M."/>
            <person name="Andre Levesque C."/>
            <person name="van der Lee T.A.J."/>
        </authorList>
    </citation>
    <scope>NUCLEOTIDE SEQUENCE</scope>
    <source>
        <strain evidence="3">01WS</strain>
        <strain evidence="6">02WS</strain>
        <strain evidence="23">03WS</strain>
        <strain evidence="15">04WS</strain>
        <strain evidence="13">08WS</strain>
        <strain evidence="8">09WS</strain>
        <strain evidence="17">10WS</strain>
        <strain evidence="7">BEL01</strain>
        <strain evidence="9">EII2015</strain>
        <strain evidence="22">LEV6574</strain>
        <strain evidence="21">LEV6602</strain>
        <strain evidence="18">LEV6687</strain>
        <strain evidence="14">LEV6748</strain>
        <strain evidence="16">MB08</strain>
        <strain evidence="10">MB42</strain>
        <strain evidence="2">NED01</strain>
        <strain evidence="20">PER03</strain>
        <strain evidence="12">RUS01</strain>
        <strain evidence="11">SE4</strain>
        <strain evidence="4">SE5</strain>
        <strain evidence="5">SE6</strain>
        <strain evidence="19">UKR01</strain>
    </source>
</reference>
<evidence type="ECO:0000313" key="4">
    <source>
        <dbReference type="EMBL" id="QCQ68484.1"/>
    </source>
</evidence>
<dbReference type="EMBL" id="MK292676">
    <property type="protein sequence ID" value="QCQ68560.1"/>
    <property type="molecule type" value="Genomic_DNA"/>
</dbReference>
<dbReference type="EMBL" id="MK292703">
    <property type="protein sequence ID" value="QCQ68997.1"/>
    <property type="molecule type" value="Genomic_DNA"/>
</dbReference>
<dbReference type="Pfam" id="PF03161">
    <property type="entry name" value="LAGLIDADG_2"/>
    <property type="match status" value="2"/>
</dbReference>
<evidence type="ECO:0000313" key="11">
    <source>
        <dbReference type="EMBL" id="QCQ68655.1"/>
    </source>
</evidence>
<dbReference type="EMBL" id="MK292684">
    <property type="protein sequence ID" value="QCQ68712.1"/>
    <property type="molecule type" value="Genomic_DNA"/>
</dbReference>
<proteinExistence type="predicted"/>
<feature type="domain" description="Homing endonuclease LAGLIDADG" evidence="1">
    <location>
        <begin position="141"/>
        <end position="224"/>
    </location>
</feature>
<dbReference type="EMBL" id="MK292697">
    <property type="protein sequence ID" value="QCQ68902.1"/>
    <property type="molecule type" value="Genomic_DNA"/>
</dbReference>
<dbReference type="EMBL" id="MK292682">
    <property type="protein sequence ID" value="QCQ68674.1"/>
    <property type="molecule type" value="Genomic_DNA"/>
</dbReference>
<gene>
    <name evidence="22" type="primary">iorf298</name>
</gene>
<geneLocation type="mitochondrion" evidence="22"/>
<dbReference type="EMBL" id="MK292701">
    <property type="protein sequence ID" value="QCQ68959.1"/>
    <property type="molecule type" value="Genomic_DNA"/>
</dbReference>
<evidence type="ECO:0000313" key="10">
    <source>
        <dbReference type="EMBL" id="QCQ68636.1"/>
    </source>
</evidence>
<dbReference type="AlphaFoldDB" id="A0A4P8NNX4"/>
<evidence type="ECO:0000313" key="23">
    <source>
        <dbReference type="EMBL" id="QCQ68997.1"/>
    </source>
</evidence>
<dbReference type="EMBL" id="MK292689">
    <property type="protein sequence ID" value="QCQ68807.1"/>
    <property type="molecule type" value="Genomic_DNA"/>
</dbReference>